<keyword evidence="3" id="KW-1185">Reference proteome</keyword>
<dbReference type="AlphaFoldDB" id="A0AAD5K3K4"/>
<dbReference type="EMBL" id="JAIXMP010000027">
    <property type="protein sequence ID" value="KAI9252832.1"/>
    <property type="molecule type" value="Genomic_DNA"/>
</dbReference>
<sequence length="240" mass="26481">MNNNIMHVHGDMLRIRCPRCDQPQSGCVCTYDSNIRSAQFNKIQETSGSSPGEDSTADNSVEGGGEDTTTQTPGSPSSSSVTSQVSNNNSTTASITSTTTSSSANTRYNNYTLPPLRLNPHHHSCARQSQLPIPIHDPTDDIDSDTPIYKSEENVVPDRAAVLGPLLHRSSEDLMKEIYSNFTDRKKRRCDDGTYGEEGQIERINEGMSESVQDQHNENGDDDCAQREEGISIYFLYLKV</sequence>
<evidence type="ECO:0000313" key="3">
    <source>
        <dbReference type="Proteomes" id="UP001209540"/>
    </source>
</evidence>
<comment type="caution">
    <text evidence="2">The sequence shown here is derived from an EMBL/GenBank/DDBJ whole genome shotgun (WGS) entry which is preliminary data.</text>
</comment>
<gene>
    <name evidence="2" type="ORF">BDA99DRAFT_174143</name>
</gene>
<feature type="region of interest" description="Disordered" evidence="1">
    <location>
        <begin position="43"/>
        <end position="123"/>
    </location>
</feature>
<accession>A0AAD5K3K4</accession>
<organism evidence="2 3">
    <name type="scientific">Phascolomyces articulosus</name>
    <dbReference type="NCBI Taxonomy" id="60185"/>
    <lineage>
        <taxon>Eukaryota</taxon>
        <taxon>Fungi</taxon>
        <taxon>Fungi incertae sedis</taxon>
        <taxon>Mucoromycota</taxon>
        <taxon>Mucoromycotina</taxon>
        <taxon>Mucoromycetes</taxon>
        <taxon>Mucorales</taxon>
        <taxon>Lichtheimiaceae</taxon>
        <taxon>Phascolomyces</taxon>
    </lineage>
</organism>
<evidence type="ECO:0000313" key="2">
    <source>
        <dbReference type="EMBL" id="KAI9252832.1"/>
    </source>
</evidence>
<reference evidence="2" key="1">
    <citation type="journal article" date="2022" name="IScience">
        <title>Evolution of zygomycete secretomes and the origins of terrestrial fungal ecologies.</title>
        <authorList>
            <person name="Chang Y."/>
            <person name="Wang Y."/>
            <person name="Mondo S."/>
            <person name="Ahrendt S."/>
            <person name="Andreopoulos W."/>
            <person name="Barry K."/>
            <person name="Beard J."/>
            <person name="Benny G.L."/>
            <person name="Blankenship S."/>
            <person name="Bonito G."/>
            <person name="Cuomo C."/>
            <person name="Desiro A."/>
            <person name="Gervers K.A."/>
            <person name="Hundley H."/>
            <person name="Kuo A."/>
            <person name="LaButti K."/>
            <person name="Lang B.F."/>
            <person name="Lipzen A."/>
            <person name="O'Donnell K."/>
            <person name="Pangilinan J."/>
            <person name="Reynolds N."/>
            <person name="Sandor L."/>
            <person name="Smith M.E."/>
            <person name="Tsang A."/>
            <person name="Grigoriev I.V."/>
            <person name="Stajich J.E."/>
            <person name="Spatafora J.W."/>
        </authorList>
    </citation>
    <scope>NUCLEOTIDE SEQUENCE</scope>
    <source>
        <strain evidence="2">RSA 2281</strain>
    </source>
</reference>
<evidence type="ECO:0000256" key="1">
    <source>
        <dbReference type="SAM" id="MobiDB-lite"/>
    </source>
</evidence>
<name>A0AAD5K3K4_9FUNG</name>
<protein>
    <submittedName>
        <fullName evidence="2">Uncharacterized protein</fullName>
    </submittedName>
</protein>
<feature type="compositionally biased region" description="Low complexity" evidence="1">
    <location>
        <begin position="68"/>
        <end position="112"/>
    </location>
</feature>
<reference evidence="2" key="2">
    <citation type="submission" date="2023-02" db="EMBL/GenBank/DDBJ databases">
        <authorList>
            <consortium name="DOE Joint Genome Institute"/>
            <person name="Mondo S.J."/>
            <person name="Chang Y."/>
            <person name="Wang Y."/>
            <person name="Ahrendt S."/>
            <person name="Andreopoulos W."/>
            <person name="Barry K."/>
            <person name="Beard J."/>
            <person name="Benny G.L."/>
            <person name="Blankenship S."/>
            <person name="Bonito G."/>
            <person name="Cuomo C."/>
            <person name="Desiro A."/>
            <person name="Gervers K.A."/>
            <person name="Hundley H."/>
            <person name="Kuo A."/>
            <person name="LaButti K."/>
            <person name="Lang B.F."/>
            <person name="Lipzen A."/>
            <person name="O'Donnell K."/>
            <person name="Pangilinan J."/>
            <person name="Reynolds N."/>
            <person name="Sandor L."/>
            <person name="Smith M.W."/>
            <person name="Tsang A."/>
            <person name="Grigoriev I.V."/>
            <person name="Stajich J.E."/>
            <person name="Spatafora J.W."/>
        </authorList>
    </citation>
    <scope>NUCLEOTIDE SEQUENCE</scope>
    <source>
        <strain evidence="2">RSA 2281</strain>
    </source>
</reference>
<dbReference type="Proteomes" id="UP001209540">
    <property type="component" value="Unassembled WGS sequence"/>
</dbReference>
<proteinExistence type="predicted"/>
<feature type="compositionally biased region" description="Polar residues" evidence="1">
    <location>
        <begin position="43"/>
        <end position="59"/>
    </location>
</feature>